<dbReference type="OMA" id="THWPRRI"/>
<dbReference type="PANTHER" id="PTHR17575">
    <property type="entry name" value="UROCORTIN-2 AND 3"/>
    <property type="match status" value="1"/>
</dbReference>
<evidence type="ECO:0000256" key="1">
    <source>
        <dbReference type="ARBA" id="ARBA00004613"/>
    </source>
</evidence>
<dbReference type="GO" id="GO:0007189">
    <property type="term" value="P:adenylate cyclase-activating G protein-coupled receptor signaling pathway"/>
    <property type="evidence" value="ECO:0007669"/>
    <property type="project" value="TreeGrafter"/>
</dbReference>
<protein>
    <recommendedName>
        <fullName evidence="8">Corticotropin-releasing factor domain-containing protein</fullName>
    </recommendedName>
</protein>
<accession>A0A401NL42</accession>
<comment type="caution">
    <text evidence="9">The sequence shown here is derived from an EMBL/GenBank/DDBJ whole genome shotgun (WGS) entry which is preliminary data.</text>
</comment>
<evidence type="ECO:0000313" key="10">
    <source>
        <dbReference type="Proteomes" id="UP000288216"/>
    </source>
</evidence>
<dbReference type="InterPro" id="IPR024270">
    <property type="entry name" value="Urocortin_II/III"/>
</dbReference>
<dbReference type="Proteomes" id="UP000288216">
    <property type="component" value="Unassembled WGS sequence"/>
</dbReference>
<comment type="similarity">
    <text evidence="2">Belongs to the sauvagine/corticotropin-releasing factor/urotensin I family.</text>
</comment>
<proteinExistence type="inferred from homology"/>
<organism evidence="9 10">
    <name type="scientific">Scyliorhinus torazame</name>
    <name type="common">Cloudy catshark</name>
    <name type="synonym">Catulus torazame</name>
    <dbReference type="NCBI Taxonomy" id="75743"/>
    <lineage>
        <taxon>Eukaryota</taxon>
        <taxon>Metazoa</taxon>
        <taxon>Chordata</taxon>
        <taxon>Craniata</taxon>
        <taxon>Vertebrata</taxon>
        <taxon>Chondrichthyes</taxon>
        <taxon>Elasmobranchii</taxon>
        <taxon>Galeomorphii</taxon>
        <taxon>Galeoidea</taxon>
        <taxon>Carcharhiniformes</taxon>
        <taxon>Scyliorhinidae</taxon>
        <taxon>Scyliorhinus</taxon>
    </lineage>
</organism>
<keyword evidence="6" id="KW-0732">Signal</keyword>
<dbReference type="InterPro" id="IPR000187">
    <property type="entry name" value="CRF"/>
</dbReference>
<dbReference type="GO" id="GO:0005615">
    <property type="term" value="C:extracellular space"/>
    <property type="evidence" value="ECO:0007669"/>
    <property type="project" value="InterPro"/>
</dbReference>
<evidence type="ECO:0000259" key="8">
    <source>
        <dbReference type="Pfam" id="PF00473"/>
    </source>
</evidence>
<feature type="non-terminal residue" evidence="9">
    <location>
        <position position="1"/>
    </location>
</feature>
<evidence type="ECO:0000256" key="6">
    <source>
        <dbReference type="ARBA" id="ARBA00022729"/>
    </source>
</evidence>
<dbReference type="GO" id="GO:0007586">
    <property type="term" value="P:digestion"/>
    <property type="evidence" value="ECO:0007669"/>
    <property type="project" value="InterPro"/>
</dbReference>
<comment type="subcellular location">
    <subcellularLocation>
        <location evidence="1">Secreted</location>
    </subcellularLocation>
</comment>
<gene>
    <name evidence="9" type="ORF">scyTo_0014347</name>
</gene>
<keyword evidence="5" id="KW-0372">Hormone</keyword>
<dbReference type="EMBL" id="BFAA01007670">
    <property type="protein sequence ID" value="GCB61559.1"/>
    <property type="molecule type" value="Genomic_DNA"/>
</dbReference>
<comment type="function">
    <text evidence="7">Suppresses food intake, delays gastric emptying and decreases heat-induced edema. Might represent an endogenous ligand for maintaining homeostasis after stress.</text>
</comment>
<evidence type="ECO:0000256" key="2">
    <source>
        <dbReference type="ARBA" id="ARBA00009287"/>
    </source>
</evidence>
<dbReference type="GO" id="GO:0031669">
    <property type="term" value="P:cellular response to nutrient levels"/>
    <property type="evidence" value="ECO:0007669"/>
    <property type="project" value="TreeGrafter"/>
</dbReference>
<dbReference type="GO" id="GO:0005179">
    <property type="term" value="F:hormone activity"/>
    <property type="evidence" value="ECO:0007669"/>
    <property type="project" value="UniProtKB-KW"/>
</dbReference>
<dbReference type="OrthoDB" id="9949770at2759"/>
<evidence type="ECO:0000256" key="4">
    <source>
        <dbReference type="ARBA" id="ARBA00022525"/>
    </source>
</evidence>
<dbReference type="AlphaFoldDB" id="A0A401NL42"/>
<keyword evidence="4" id="KW-0964">Secreted</keyword>
<evidence type="ECO:0000256" key="7">
    <source>
        <dbReference type="ARBA" id="ARBA00025160"/>
    </source>
</evidence>
<sequence>TIGEAFYIRSVREGQSAKEFSPRKLPQIKFRMFSQSFVMLSILLVMSGISLKAQKVNSERFAGSYSNEESAPKMSGEGTETLLAVRILERSLGSLVTDGLPAEKSKQSPDLSSVKREAPAVVRSLNNVTHWPRRIFTFPHQYRLDLLRGRKIMVSRRNTKGTRFSLSLDVPTNILSILIDLAKAKDMRAKAAANAELMARIGK</sequence>
<name>A0A401NL42_SCYTO</name>
<evidence type="ECO:0000256" key="5">
    <source>
        <dbReference type="ARBA" id="ARBA00022702"/>
    </source>
</evidence>
<evidence type="ECO:0000256" key="3">
    <source>
        <dbReference type="ARBA" id="ARBA00011328"/>
    </source>
</evidence>
<dbReference type="STRING" id="75743.A0A401NL42"/>
<dbReference type="Pfam" id="PF00473">
    <property type="entry name" value="CRF"/>
    <property type="match status" value="1"/>
</dbReference>
<dbReference type="GO" id="GO:0051431">
    <property type="term" value="F:corticotropin-releasing hormone receptor 2 binding"/>
    <property type="evidence" value="ECO:0007669"/>
    <property type="project" value="InterPro"/>
</dbReference>
<feature type="domain" description="Corticotropin-releasing factor" evidence="8">
    <location>
        <begin position="164"/>
        <end position="201"/>
    </location>
</feature>
<keyword evidence="10" id="KW-1185">Reference proteome</keyword>
<reference evidence="9 10" key="1">
    <citation type="journal article" date="2018" name="Nat. Ecol. Evol.">
        <title>Shark genomes provide insights into elasmobranch evolution and the origin of vertebrates.</title>
        <authorList>
            <person name="Hara Y"/>
            <person name="Yamaguchi K"/>
            <person name="Onimaru K"/>
            <person name="Kadota M"/>
            <person name="Koyanagi M"/>
            <person name="Keeley SD"/>
            <person name="Tatsumi K"/>
            <person name="Tanaka K"/>
            <person name="Motone F"/>
            <person name="Kageyama Y"/>
            <person name="Nozu R"/>
            <person name="Adachi N"/>
            <person name="Nishimura O"/>
            <person name="Nakagawa R"/>
            <person name="Tanegashima C"/>
            <person name="Kiyatake I"/>
            <person name="Matsumoto R"/>
            <person name="Murakumo K"/>
            <person name="Nishida K"/>
            <person name="Terakita A"/>
            <person name="Kuratani S"/>
            <person name="Sato K"/>
            <person name="Hyodo S Kuraku.S."/>
        </authorList>
    </citation>
    <scope>NUCLEOTIDE SEQUENCE [LARGE SCALE GENOMIC DNA]</scope>
</reference>
<dbReference type="PANTHER" id="PTHR17575:SF1">
    <property type="entry name" value="UROCORTIN-3"/>
    <property type="match status" value="1"/>
</dbReference>
<comment type="subunit">
    <text evidence="3">Binds with high affinity to CRF receptors 2-alpha and 2-beta.</text>
</comment>
<evidence type="ECO:0000313" key="9">
    <source>
        <dbReference type="EMBL" id="GCB61559.1"/>
    </source>
</evidence>
<dbReference type="GO" id="GO:0009755">
    <property type="term" value="P:hormone-mediated signaling pathway"/>
    <property type="evidence" value="ECO:0007669"/>
    <property type="project" value="TreeGrafter"/>
</dbReference>